<reference evidence="2" key="2">
    <citation type="journal article" date="2013" name="Nat. Commun.">
        <title>Genome of the Chinese tree shrew.</title>
        <authorList>
            <person name="Fan Y."/>
            <person name="Huang Z.Y."/>
            <person name="Cao C.C."/>
            <person name="Chen C.S."/>
            <person name="Chen Y.X."/>
            <person name="Fan D.D."/>
            <person name="He J."/>
            <person name="Hou H.L."/>
            <person name="Hu L."/>
            <person name="Hu X.T."/>
            <person name="Jiang X.T."/>
            <person name="Lai R."/>
            <person name="Lang Y.S."/>
            <person name="Liang B."/>
            <person name="Liao S.G."/>
            <person name="Mu D."/>
            <person name="Ma Y.Y."/>
            <person name="Niu Y.Y."/>
            <person name="Sun X.Q."/>
            <person name="Xia J.Q."/>
            <person name="Xiao J."/>
            <person name="Xiong Z.Q."/>
            <person name="Xu L."/>
            <person name="Yang L."/>
            <person name="Zhang Y."/>
            <person name="Zhao W."/>
            <person name="Zhao X.D."/>
            <person name="Zheng Y.T."/>
            <person name="Zhou J.M."/>
            <person name="Zhu Y.B."/>
            <person name="Zhang G.J."/>
            <person name="Wang J."/>
            <person name="Yao Y.G."/>
        </authorList>
    </citation>
    <scope>NUCLEOTIDE SEQUENCE [LARGE SCALE GENOMIC DNA]</scope>
</reference>
<reference evidence="2" key="1">
    <citation type="submission" date="2012-07" db="EMBL/GenBank/DDBJ databases">
        <title>Genome of the Chinese tree shrew, a rising model animal genetically related to primates.</title>
        <authorList>
            <person name="Zhang G."/>
            <person name="Fan Y."/>
            <person name="Yao Y."/>
            <person name="Huang Z."/>
        </authorList>
    </citation>
    <scope>NUCLEOTIDE SEQUENCE [LARGE SCALE GENOMIC DNA]</scope>
</reference>
<dbReference type="Proteomes" id="UP000011518">
    <property type="component" value="Unassembled WGS sequence"/>
</dbReference>
<evidence type="ECO:0000313" key="2">
    <source>
        <dbReference type="Proteomes" id="UP000011518"/>
    </source>
</evidence>
<evidence type="ECO:0000313" key="1">
    <source>
        <dbReference type="EMBL" id="ELW72139.1"/>
    </source>
</evidence>
<proteinExistence type="predicted"/>
<sequence length="99" mass="11422">MCTCVCRNGVCIHPWGIGRYPEQGCDEITEQEHCGHHFCSRPFLSTHKMWTTTVIEADSGEILERNLKDVHSMTSHKLLKPTQQRQRSAFTLSEWLAIH</sequence>
<name>L9LBT2_TUPCH</name>
<dbReference type="EMBL" id="KB320444">
    <property type="protein sequence ID" value="ELW72139.1"/>
    <property type="molecule type" value="Genomic_DNA"/>
</dbReference>
<accession>L9LBT2</accession>
<organism evidence="1 2">
    <name type="scientific">Tupaia chinensis</name>
    <name type="common">Chinese tree shrew</name>
    <name type="synonym">Tupaia belangeri chinensis</name>
    <dbReference type="NCBI Taxonomy" id="246437"/>
    <lineage>
        <taxon>Eukaryota</taxon>
        <taxon>Metazoa</taxon>
        <taxon>Chordata</taxon>
        <taxon>Craniata</taxon>
        <taxon>Vertebrata</taxon>
        <taxon>Euteleostomi</taxon>
        <taxon>Mammalia</taxon>
        <taxon>Eutheria</taxon>
        <taxon>Euarchontoglires</taxon>
        <taxon>Scandentia</taxon>
        <taxon>Tupaiidae</taxon>
        <taxon>Tupaia</taxon>
    </lineage>
</organism>
<protein>
    <submittedName>
        <fullName evidence="1">Uncharacterized protein</fullName>
    </submittedName>
</protein>
<dbReference type="AlphaFoldDB" id="L9LBT2"/>
<gene>
    <name evidence="1" type="ORF">TREES_T100015553</name>
</gene>
<dbReference type="InParanoid" id="L9LBT2"/>
<keyword evidence="2" id="KW-1185">Reference proteome</keyword>